<dbReference type="PANTHER" id="PTHR46470">
    <property type="entry name" value="N-ACYLNEURAMINATE-9-PHOSPHATASE"/>
    <property type="match status" value="1"/>
</dbReference>
<proteinExistence type="inferred from homology"/>
<dbReference type="NCBIfam" id="TIGR01509">
    <property type="entry name" value="HAD-SF-IA-v3"/>
    <property type="match status" value="1"/>
</dbReference>
<dbReference type="Gene3D" id="1.20.120.710">
    <property type="entry name" value="Haloacid dehalogenase hydrolase-like domain"/>
    <property type="match status" value="1"/>
</dbReference>
<dbReference type="InterPro" id="IPR041492">
    <property type="entry name" value="HAD_2"/>
</dbReference>
<evidence type="ECO:0000313" key="7">
    <source>
        <dbReference type="Proteomes" id="UP001596417"/>
    </source>
</evidence>
<dbReference type="PANTHER" id="PTHR46470:SF2">
    <property type="entry name" value="GLYCERALDEHYDE 3-PHOSPHATE PHOSPHATASE"/>
    <property type="match status" value="1"/>
</dbReference>
<evidence type="ECO:0000256" key="5">
    <source>
        <dbReference type="ARBA" id="ARBA00022842"/>
    </source>
</evidence>
<dbReference type="GeneID" id="76199250"/>
<dbReference type="InterPro" id="IPR006439">
    <property type="entry name" value="HAD-SF_hydro_IA"/>
</dbReference>
<dbReference type="GO" id="GO:0016787">
    <property type="term" value="F:hydrolase activity"/>
    <property type="evidence" value="ECO:0007669"/>
    <property type="project" value="UniProtKB-KW"/>
</dbReference>
<dbReference type="Gene3D" id="3.40.50.1000">
    <property type="entry name" value="HAD superfamily/HAD-like"/>
    <property type="match status" value="1"/>
</dbReference>
<keyword evidence="3" id="KW-0479">Metal-binding</keyword>
<dbReference type="Proteomes" id="UP001596417">
    <property type="component" value="Unassembled WGS sequence"/>
</dbReference>
<accession>A0ABD5YK03</accession>
<sequence>MRSHVSQRGYEAVIFDLDRTLVEHDQDPATLFDAACSATGIEPFCQPETLELAAEVVREGSEELDAVSYERRVFATAAAATDTDVPASELVQAYNDVLDNQAVSLRPGADTAIESTADLATAIVTNGSENTHTTKLQAVGLTKHFDTVIFGTDVPQVKPASDPFELALDRLRVEPSRVLKVGDSLFRDVKGANKLGLDTAWIPFDDRRRGVNDPEPTYTLSSLADLPKILSS</sequence>
<evidence type="ECO:0000256" key="4">
    <source>
        <dbReference type="ARBA" id="ARBA00022801"/>
    </source>
</evidence>
<comment type="similarity">
    <text evidence="2">Belongs to the HAD-like hydrolase superfamily.</text>
</comment>
<comment type="caution">
    <text evidence="6">The sequence shown here is derived from an EMBL/GenBank/DDBJ whole genome shotgun (WGS) entry which is preliminary data.</text>
</comment>
<protein>
    <submittedName>
        <fullName evidence="6">HAD family hydrolase</fullName>
        <ecNumber evidence="6">3.1.3.-</ecNumber>
    </submittedName>
</protein>
<dbReference type="EC" id="3.1.3.-" evidence="6"/>
<name>A0ABD5YK03_9EURY</name>
<dbReference type="GO" id="GO:0046872">
    <property type="term" value="F:metal ion binding"/>
    <property type="evidence" value="ECO:0007669"/>
    <property type="project" value="UniProtKB-KW"/>
</dbReference>
<comment type="cofactor">
    <cofactor evidence="1">
        <name>Mg(2+)</name>
        <dbReference type="ChEBI" id="CHEBI:18420"/>
    </cofactor>
</comment>
<dbReference type="NCBIfam" id="TIGR01549">
    <property type="entry name" value="HAD-SF-IA-v1"/>
    <property type="match status" value="1"/>
</dbReference>
<dbReference type="InterPro" id="IPR036412">
    <property type="entry name" value="HAD-like_sf"/>
</dbReference>
<keyword evidence="7" id="KW-1185">Reference proteome</keyword>
<evidence type="ECO:0000256" key="1">
    <source>
        <dbReference type="ARBA" id="ARBA00001946"/>
    </source>
</evidence>
<keyword evidence="5" id="KW-0460">Magnesium</keyword>
<dbReference type="SUPFAM" id="SSF56784">
    <property type="entry name" value="HAD-like"/>
    <property type="match status" value="1"/>
</dbReference>
<dbReference type="EMBL" id="JBHTAX010000001">
    <property type="protein sequence ID" value="MFC7189693.1"/>
    <property type="molecule type" value="Genomic_DNA"/>
</dbReference>
<evidence type="ECO:0000256" key="3">
    <source>
        <dbReference type="ARBA" id="ARBA00022723"/>
    </source>
</evidence>
<gene>
    <name evidence="6" type="ORF">ACFQL7_07360</name>
</gene>
<reference evidence="6 7" key="1">
    <citation type="journal article" date="2019" name="Int. J. Syst. Evol. Microbiol.">
        <title>The Global Catalogue of Microorganisms (GCM) 10K type strain sequencing project: providing services to taxonomists for standard genome sequencing and annotation.</title>
        <authorList>
            <consortium name="The Broad Institute Genomics Platform"/>
            <consortium name="The Broad Institute Genome Sequencing Center for Infectious Disease"/>
            <person name="Wu L."/>
            <person name="Ma J."/>
        </authorList>
    </citation>
    <scope>NUCLEOTIDE SEQUENCE [LARGE SCALE GENOMIC DNA]</scope>
    <source>
        <strain evidence="6 7">RDMS1</strain>
    </source>
</reference>
<dbReference type="InterPro" id="IPR051400">
    <property type="entry name" value="HAD-like_hydrolase"/>
</dbReference>
<keyword evidence="4 6" id="KW-0378">Hydrolase</keyword>
<dbReference type="SFLD" id="SFLDG01129">
    <property type="entry name" value="C1.5:_HAD__Beta-PGM__Phosphata"/>
    <property type="match status" value="1"/>
</dbReference>
<dbReference type="AlphaFoldDB" id="A0ABD5YK03"/>
<dbReference type="SFLD" id="SFLDS00003">
    <property type="entry name" value="Haloacid_Dehalogenase"/>
    <property type="match status" value="1"/>
</dbReference>
<dbReference type="Pfam" id="PF13419">
    <property type="entry name" value="HAD_2"/>
    <property type="match status" value="1"/>
</dbReference>
<dbReference type="InterPro" id="IPR023214">
    <property type="entry name" value="HAD_sf"/>
</dbReference>
<dbReference type="RefSeq" id="WP_248905861.1">
    <property type="nucleotide sequence ID" value="NZ_CP109979.1"/>
</dbReference>
<evidence type="ECO:0000256" key="2">
    <source>
        <dbReference type="ARBA" id="ARBA00007958"/>
    </source>
</evidence>
<organism evidence="6 7">
    <name type="scientific">Halocatena marina</name>
    <dbReference type="NCBI Taxonomy" id="2934937"/>
    <lineage>
        <taxon>Archaea</taxon>
        <taxon>Methanobacteriati</taxon>
        <taxon>Methanobacteriota</taxon>
        <taxon>Stenosarchaea group</taxon>
        <taxon>Halobacteria</taxon>
        <taxon>Halobacteriales</taxon>
        <taxon>Natronomonadaceae</taxon>
        <taxon>Halocatena</taxon>
    </lineage>
</organism>
<evidence type="ECO:0000313" key="6">
    <source>
        <dbReference type="EMBL" id="MFC7189693.1"/>
    </source>
</evidence>
<dbReference type="GO" id="GO:0044281">
    <property type="term" value="P:small molecule metabolic process"/>
    <property type="evidence" value="ECO:0007669"/>
    <property type="project" value="UniProtKB-ARBA"/>
</dbReference>